<dbReference type="PANTHER" id="PTHR21054:SF2">
    <property type="entry name" value="MIP04191P"/>
    <property type="match status" value="1"/>
</dbReference>
<evidence type="ECO:0000256" key="1">
    <source>
        <dbReference type="SAM" id="MobiDB-lite"/>
    </source>
</evidence>
<evidence type="ECO:0000313" key="3">
    <source>
        <dbReference type="EMBL" id="KFH43767.1"/>
    </source>
</evidence>
<dbReference type="GO" id="GO:0005737">
    <property type="term" value="C:cytoplasm"/>
    <property type="evidence" value="ECO:0007669"/>
    <property type="project" value="TreeGrafter"/>
</dbReference>
<dbReference type="OrthoDB" id="74460at2759"/>
<dbReference type="HOGENOM" id="CLU_009601_2_1_1"/>
<evidence type="ECO:0000259" key="2">
    <source>
        <dbReference type="PROSITE" id="PS51752"/>
    </source>
</evidence>
<dbReference type="Gene3D" id="2.100.10.30">
    <property type="entry name" value="Jacalin-like lectin domain"/>
    <property type="match status" value="1"/>
</dbReference>
<dbReference type="InterPro" id="IPR036404">
    <property type="entry name" value="Jacalin-like_lectin_dom_sf"/>
</dbReference>
<dbReference type="InterPro" id="IPR021917">
    <property type="entry name" value="Unchr_Zn-peptidase-like"/>
</dbReference>
<dbReference type="SMART" id="SM00915">
    <property type="entry name" value="Jacalin"/>
    <property type="match status" value="1"/>
</dbReference>
<feature type="region of interest" description="Disordered" evidence="1">
    <location>
        <begin position="1"/>
        <end position="120"/>
    </location>
</feature>
<dbReference type="PANTHER" id="PTHR21054">
    <property type="entry name" value="ZINC METALLOPROTEINASE-RELATED"/>
    <property type="match status" value="1"/>
</dbReference>
<dbReference type="EMBL" id="JPKY01000062">
    <property type="protein sequence ID" value="KFH43767.1"/>
    <property type="molecule type" value="Genomic_DNA"/>
</dbReference>
<dbReference type="Pfam" id="PF01419">
    <property type="entry name" value="Jacalin"/>
    <property type="match status" value="1"/>
</dbReference>
<comment type="caution">
    <text evidence="3">The sequence shown here is derived from an EMBL/GenBank/DDBJ whole genome shotgun (WGS) entry which is preliminary data.</text>
</comment>
<evidence type="ECO:0000313" key="4">
    <source>
        <dbReference type="Proteomes" id="UP000029964"/>
    </source>
</evidence>
<name>A0A086T335_HAPC1</name>
<gene>
    <name evidence="3" type="ORF">ACRE_054670</name>
</gene>
<sequence length="786" mass="86130">MARDFLKSLRRRSRASFRTDQKSTTDDSSETGSHSQGTGPASGFTTPASISHQSDPALNLQLKEHSEPRQQYDQPQQPQIRPPLPPIPNAYRHSVSGMSGLGAPPDTPPGGASSLRRQSRLPVSQYAPRIRNAHDGMVVYQKVLLLNGVIGDNPHYDIDGTVTVTKTTDDFPPITWPVYSSRFKALVYLRPGHNALRFDFSSPKVANSGSSNPIHTSYILIHMIPPLGNPPLQLAILLGKDSPGLYDAPPARVEREGHGLDMAIKKFRMAAYLWQAFTSEQMMRHKLGRRTFRFDEEWTTGTANLRDQEEGTMRSEAKIHIIRSEKTVAEIRDLNYAQQNSAATKKNALFDIAAAAVRQHFHISRGQPQYVTVLILDAHWDTTHKMITGHAALGSGHGDLKLSIFGSHCLHSYPASFEEIVPAFTDCTPTDTNYVANDSNEAGSSWEAANIGIGAHLHEVGHLFGCPHQESGIMLRDYVVFNRTFVAREAYSMRTKSKGGLCEQSDECDWHRLDALRFRAHPAFRLVNEPQYPNDSVQAYPTETAGTALVVAASGISFVEIFSEGDDVCHTWLEVIREAPGARSPKHLHLSAEDLVNRLPPHKRTKSIKVSVKSCAGASLDIEDFKQFASKQSLVELKGGRYASRGANVGRSRGGDACEVVLSSAAGANRVLSRVVVFHGAAVDGLKFIYDDASSQLFGKIGGKAGGDAFELDVRRGEVIAGFHVRAGAWIDGIQIITSLGRKSPMFGNPLGGELCRMIAPPKYHVCGVSGSCSRWLDTFAILVKQ</sequence>
<feature type="domain" description="Jacalin-type lectin" evidence="2">
    <location>
        <begin position="643"/>
        <end position="786"/>
    </location>
</feature>
<accession>A0A086T335</accession>
<dbReference type="Pfam" id="PF12044">
    <property type="entry name" value="Metallopep"/>
    <property type="match status" value="1"/>
</dbReference>
<keyword evidence="4" id="KW-1185">Reference proteome</keyword>
<reference evidence="4" key="1">
    <citation type="journal article" date="2014" name="Genome Announc.">
        <title>Genome sequence and annotation of Acremonium chrysogenum, producer of the beta-lactam antibiotic cephalosporin C.</title>
        <authorList>
            <person name="Terfehr D."/>
            <person name="Dahlmann T.A."/>
            <person name="Specht T."/>
            <person name="Zadra I."/>
            <person name="Kuernsteiner H."/>
            <person name="Kueck U."/>
        </authorList>
    </citation>
    <scope>NUCLEOTIDE SEQUENCE [LARGE SCALE GENOMIC DNA]</scope>
    <source>
        <strain evidence="4">ATCC 11550 / CBS 779.69 / DSM 880 / IAM 14645 / JCM 23072 / IMI 49137</strain>
    </source>
</reference>
<protein>
    <submittedName>
        <fullName evidence="3">Putative zinc metalloproteinase-like protein</fullName>
    </submittedName>
</protein>
<dbReference type="InterPro" id="IPR053002">
    <property type="entry name" value="Metalloproteinase_M10B"/>
</dbReference>
<proteinExistence type="predicted"/>
<organism evidence="3 4">
    <name type="scientific">Hapsidospora chrysogenum (strain ATCC 11550 / CBS 779.69 / DSM 880 / IAM 14645 / JCM 23072 / IMI 49137)</name>
    <name type="common">Acremonium chrysogenum</name>
    <dbReference type="NCBI Taxonomy" id="857340"/>
    <lineage>
        <taxon>Eukaryota</taxon>
        <taxon>Fungi</taxon>
        <taxon>Dikarya</taxon>
        <taxon>Ascomycota</taxon>
        <taxon>Pezizomycotina</taxon>
        <taxon>Sordariomycetes</taxon>
        <taxon>Hypocreomycetidae</taxon>
        <taxon>Hypocreales</taxon>
        <taxon>Bionectriaceae</taxon>
        <taxon>Hapsidospora</taxon>
    </lineage>
</organism>
<dbReference type="SUPFAM" id="SSF51101">
    <property type="entry name" value="Mannose-binding lectins"/>
    <property type="match status" value="1"/>
</dbReference>
<dbReference type="InterPro" id="IPR001229">
    <property type="entry name" value="Jacalin-like_lectin_dom"/>
</dbReference>
<feature type="compositionally biased region" description="Polar residues" evidence="1">
    <location>
        <begin position="30"/>
        <end position="56"/>
    </location>
</feature>
<dbReference type="Proteomes" id="UP000029964">
    <property type="component" value="Unassembled WGS sequence"/>
</dbReference>
<dbReference type="AlphaFoldDB" id="A0A086T335"/>
<dbReference type="PROSITE" id="PS51752">
    <property type="entry name" value="JACALIN_LECTIN"/>
    <property type="match status" value="1"/>
</dbReference>